<evidence type="ECO:0000313" key="3">
    <source>
        <dbReference type="Proteomes" id="UP001281003"/>
    </source>
</evidence>
<reference evidence="2" key="1">
    <citation type="journal article" date="2023" name="Mol. Phylogenet. Evol.">
        <title>Genome-scale phylogeny and comparative genomics of the fungal order Sordariales.</title>
        <authorList>
            <person name="Hensen N."/>
            <person name="Bonometti L."/>
            <person name="Westerberg I."/>
            <person name="Brannstrom I.O."/>
            <person name="Guillou S."/>
            <person name="Cros-Aarteil S."/>
            <person name="Calhoun S."/>
            <person name="Haridas S."/>
            <person name="Kuo A."/>
            <person name="Mondo S."/>
            <person name="Pangilinan J."/>
            <person name="Riley R."/>
            <person name="LaButti K."/>
            <person name="Andreopoulos B."/>
            <person name="Lipzen A."/>
            <person name="Chen C."/>
            <person name="Yan M."/>
            <person name="Daum C."/>
            <person name="Ng V."/>
            <person name="Clum A."/>
            <person name="Steindorff A."/>
            <person name="Ohm R.A."/>
            <person name="Martin F."/>
            <person name="Silar P."/>
            <person name="Natvig D.O."/>
            <person name="Lalanne C."/>
            <person name="Gautier V."/>
            <person name="Ament-Velasquez S.L."/>
            <person name="Kruys A."/>
            <person name="Hutchinson M.I."/>
            <person name="Powell A.J."/>
            <person name="Barry K."/>
            <person name="Miller A.N."/>
            <person name="Grigoriev I.V."/>
            <person name="Debuchy R."/>
            <person name="Gladieux P."/>
            <person name="Hiltunen Thoren M."/>
            <person name="Johannesson H."/>
        </authorList>
    </citation>
    <scope>NUCLEOTIDE SEQUENCE</scope>
    <source>
        <strain evidence="2">FGSC 1904</strain>
    </source>
</reference>
<comment type="caution">
    <text evidence="2">The sequence shown here is derived from an EMBL/GenBank/DDBJ whole genome shotgun (WGS) entry which is preliminary data.</text>
</comment>
<feature type="compositionally biased region" description="Polar residues" evidence="1">
    <location>
        <begin position="252"/>
        <end position="262"/>
    </location>
</feature>
<gene>
    <name evidence="2" type="ORF">B0T20DRAFT_54809</name>
</gene>
<keyword evidence="3" id="KW-1185">Reference proteome</keyword>
<dbReference type="EMBL" id="JAUTDP010000011">
    <property type="protein sequence ID" value="KAK3392380.1"/>
    <property type="molecule type" value="Genomic_DNA"/>
</dbReference>
<feature type="compositionally biased region" description="Basic and acidic residues" evidence="1">
    <location>
        <begin position="374"/>
        <end position="417"/>
    </location>
</feature>
<evidence type="ECO:0000256" key="1">
    <source>
        <dbReference type="SAM" id="MobiDB-lite"/>
    </source>
</evidence>
<dbReference type="Gene3D" id="3.40.220.10">
    <property type="entry name" value="Leucine Aminopeptidase, subunit E, domain 1"/>
    <property type="match status" value="1"/>
</dbReference>
<feature type="region of interest" description="Disordered" evidence="1">
    <location>
        <begin position="252"/>
        <end position="275"/>
    </location>
</feature>
<feature type="region of interest" description="Disordered" evidence="1">
    <location>
        <begin position="119"/>
        <end position="144"/>
    </location>
</feature>
<evidence type="ECO:0000313" key="2">
    <source>
        <dbReference type="EMBL" id="KAK3392380.1"/>
    </source>
</evidence>
<reference evidence="2" key="2">
    <citation type="submission" date="2023-07" db="EMBL/GenBank/DDBJ databases">
        <authorList>
            <consortium name="Lawrence Berkeley National Laboratory"/>
            <person name="Haridas S."/>
            <person name="Hensen N."/>
            <person name="Bonometti L."/>
            <person name="Westerberg I."/>
            <person name="Brannstrom I.O."/>
            <person name="Guillou S."/>
            <person name="Cros-Aarteil S."/>
            <person name="Calhoun S."/>
            <person name="Kuo A."/>
            <person name="Mondo S."/>
            <person name="Pangilinan J."/>
            <person name="Riley R."/>
            <person name="LaButti K."/>
            <person name="Andreopoulos B."/>
            <person name="Lipzen A."/>
            <person name="Chen C."/>
            <person name="Yanf M."/>
            <person name="Daum C."/>
            <person name="Ng V."/>
            <person name="Clum A."/>
            <person name="Steindorff A."/>
            <person name="Ohm R."/>
            <person name="Martin F."/>
            <person name="Silar P."/>
            <person name="Natvig D."/>
            <person name="Lalanne C."/>
            <person name="Gautier V."/>
            <person name="Ament-velasquez S.L."/>
            <person name="Kruys A."/>
            <person name="Hutchinson M.I."/>
            <person name="Powell A.J."/>
            <person name="Barry K."/>
            <person name="Miller A.N."/>
            <person name="Grigoriev I.V."/>
            <person name="Debuchy R."/>
            <person name="Gladieux P."/>
            <person name="Thoren M.H."/>
            <person name="Johannesson H."/>
        </authorList>
    </citation>
    <scope>NUCLEOTIDE SEQUENCE</scope>
    <source>
        <strain evidence="2">FGSC 1904</strain>
    </source>
</reference>
<dbReference type="AlphaFoldDB" id="A0AAE0U6G7"/>
<name>A0AAE0U6G7_SORBR</name>
<feature type="region of interest" description="Disordered" evidence="1">
    <location>
        <begin position="339"/>
        <end position="440"/>
    </location>
</feature>
<sequence>MGEKREAVGINRQVPALPLGHPLLEPDPAELEDMGGVDAALEAEPLVSHRLKLVEQPDDIDLLSSDSPPPPGSLIIFPMSSRPFREKAITPLEAHYPRAWRLYQMHCIDVPANISQQAREQLLQEQQQQQQQLGEKYQPPPGTNLAHQIQNLALDKYQKSLVGTALLIRPTPSFVFPSTGSKEENQQQPDPSSPQELLKKHFIALLFISKESATSIHRDPPVAVLENTRKAMADLMTKVGRHNRKHYFQQLTHQDGSTSSQEVPEDKAGSGGWGKTGIVGRIEEIRMSKGGFSKTKWGVKWEMTKEVLGGLEVKLPGGEGALPSGNGGLEVKVFESMGSMSRGNGGGVRMVESSKRGGKVVKQRSGGGGNKGKARGEERKAGGEKGGKGKVSKDKASGKGRAGEGKPEEKADEERTSGGKKAFKAGFRRLQLPVVPDTPS</sequence>
<accession>A0AAE0U6G7</accession>
<protein>
    <submittedName>
        <fullName evidence="2">Uncharacterized protein</fullName>
    </submittedName>
</protein>
<feature type="compositionally biased region" description="Low complexity" evidence="1">
    <location>
        <begin position="119"/>
        <end position="135"/>
    </location>
</feature>
<dbReference type="InterPro" id="IPR043472">
    <property type="entry name" value="Macro_dom-like"/>
</dbReference>
<proteinExistence type="predicted"/>
<organism evidence="2 3">
    <name type="scientific">Sordaria brevicollis</name>
    <dbReference type="NCBI Taxonomy" id="83679"/>
    <lineage>
        <taxon>Eukaryota</taxon>
        <taxon>Fungi</taxon>
        <taxon>Dikarya</taxon>
        <taxon>Ascomycota</taxon>
        <taxon>Pezizomycotina</taxon>
        <taxon>Sordariomycetes</taxon>
        <taxon>Sordariomycetidae</taxon>
        <taxon>Sordariales</taxon>
        <taxon>Sordariaceae</taxon>
        <taxon>Sordaria</taxon>
    </lineage>
</organism>
<dbReference type="Proteomes" id="UP001281003">
    <property type="component" value="Unassembled WGS sequence"/>
</dbReference>